<feature type="transmembrane region" description="Helical" evidence="1">
    <location>
        <begin position="80"/>
        <end position="102"/>
    </location>
</feature>
<keyword evidence="1" id="KW-0472">Membrane</keyword>
<feature type="transmembrane region" description="Helical" evidence="1">
    <location>
        <begin position="146"/>
        <end position="168"/>
    </location>
</feature>
<feature type="transmembrane region" description="Helical" evidence="1">
    <location>
        <begin position="6"/>
        <end position="22"/>
    </location>
</feature>
<gene>
    <name evidence="3" type="ORF">EKMJPAOO_00033</name>
</gene>
<accession>A0A7H1KNG9</accession>
<protein>
    <recommendedName>
        <fullName evidence="2">Cytochrome c-type biogenesis protein CcmF C-terminal domain-containing protein</fullName>
    </recommendedName>
</protein>
<feature type="transmembrane region" description="Helical" evidence="1">
    <location>
        <begin position="109"/>
        <end position="126"/>
    </location>
</feature>
<keyword evidence="1" id="KW-1133">Transmembrane helix</keyword>
<dbReference type="InterPro" id="IPR032523">
    <property type="entry name" value="CcmF_C"/>
</dbReference>
<feature type="domain" description="Cytochrome c-type biogenesis protein CcmF C-terminal" evidence="2">
    <location>
        <begin position="17"/>
        <end position="334"/>
    </location>
</feature>
<dbReference type="EMBL" id="MT776523">
    <property type="protein sequence ID" value="QNT35483.1"/>
    <property type="molecule type" value="Genomic_DNA"/>
</dbReference>
<reference evidence="3" key="1">
    <citation type="submission" date="2020-07" db="EMBL/GenBank/DDBJ databases">
        <title>Unique genomic features of the anaerobic methanotrophic archaea.</title>
        <authorList>
            <person name="Chadwick G.L."/>
            <person name="Skennerton C.T."/>
            <person name="Laso-Perez R."/>
            <person name="Leu A.O."/>
            <person name="Speth D.R."/>
            <person name="Yu H."/>
            <person name="Morgan-Lang C."/>
            <person name="Hatzenpichler R."/>
            <person name="Goudeau D."/>
            <person name="Malmstrom R."/>
            <person name="Brazelton W.J."/>
            <person name="Woyke T."/>
            <person name="Hallam S.J."/>
            <person name="Tyson G.W."/>
            <person name="Wegener G."/>
            <person name="Boetius A."/>
            <person name="Orphan V."/>
        </authorList>
    </citation>
    <scope>NUCLEOTIDE SEQUENCE</scope>
</reference>
<organism evidence="3">
    <name type="scientific">uncultured Methanosarcinales archaeon</name>
    <dbReference type="NCBI Taxonomy" id="183757"/>
    <lineage>
        <taxon>Archaea</taxon>
        <taxon>Methanobacteriati</taxon>
        <taxon>Methanobacteriota</taxon>
        <taxon>Stenosarchaea group</taxon>
        <taxon>Methanomicrobia</taxon>
        <taxon>Methanosarcinales</taxon>
        <taxon>environmental samples</taxon>
    </lineage>
</organism>
<evidence type="ECO:0000256" key="1">
    <source>
        <dbReference type="SAM" id="Phobius"/>
    </source>
</evidence>
<dbReference type="AlphaFoldDB" id="A0A7H1KNG9"/>
<dbReference type="Pfam" id="PF16327">
    <property type="entry name" value="CcmF_C"/>
    <property type="match status" value="1"/>
</dbReference>
<name>A0A7H1KNG9_9EURY</name>
<evidence type="ECO:0000259" key="2">
    <source>
        <dbReference type="Pfam" id="PF16327"/>
    </source>
</evidence>
<sequence>MLVFCIIVTSIVATGLGALKFLRTRVTTVPTKSVFSTRNTFLWTNILLVVIAFVCFWGLTYSFVSQHLFDTKVIIPQEFFNAWCFIPAILLILLTGVCMAYGRIHDTSLKYILLFVFALSLLLAMLPDHKLLDSGGEFYQTSSIIIKALGSISVWAFVPTFLFAFIAIMSKLSMDLRRMHGRMRFRTTGINFVHIGFVLVIASVIVTTSFDISSSVVYDVDELGTKKDMGGGWSMELAEFDVFQNPDGTWTQTAHLNVYKDGKPYCSGATGFTRTKHFGDVHDPMINRGIARDVYAQFSGTRSHISTEAVIPISVKIIPGVPLLWAGCILMLIGIYGIIISIYLLEIKKRELLTRAIRGDIT</sequence>
<feature type="transmembrane region" description="Helical" evidence="1">
    <location>
        <begin position="42"/>
        <end position="60"/>
    </location>
</feature>
<feature type="transmembrane region" description="Helical" evidence="1">
    <location>
        <begin position="323"/>
        <end position="345"/>
    </location>
</feature>
<keyword evidence="1" id="KW-0812">Transmembrane</keyword>
<feature type="transmembrane region" description="Helical" evidence="1">
    <location>
        <begin position="189"/>
        <end position="210"/>
    </location>
</feature>
<proteinExistence type="predicted"/>
<evidence type="ECO:0000313" key="3">
    <source>
        <dbReference type="EMBL" id="QNT35483.1"/>
    </source>
</evidence>